<dbReference type="OrthoDB" id="9979602at2759"/>
<name>A0A819VFQ7_9BILA</name>
<proteinExistence type="predicted"/>
<dbReference type="Proteomes" id="UP000663891">
    <property type="component" value="Unassembled WGS sequence"/>
</dbReference>
<dbReference type="EMBL" id="CAJOAY010004772">
    <property type="protein sequence ID" value="CAF4082825.1"/>
    <property type="molecule type" value="Genomic_DNA"/>
</dbReference>
<dbReference type="EMBL" id="CAJNON010001716">
    <property type="protein sequence ID" value="CAF1481368.1"/>
    <property type="molecule type" value="Genomic_DNA"/>
</dbReference>
<protein>
    <recommendedName>
        <fullName evidence="1">DED domain-containing protein</fullName>
    </recommendedName>
</protein>
<evidence type="ECO:0000313" key="2">
    <source>
        <dbReference type="EMBL" id="CAF1418475.1"/>
    </source>
</evidence>
<dbReference type="AlphaFoldDB" id="A0A819VFQ7"/>
<evidence type="ECO:0000313" key="5">
    <source>
        <dbReference type="EMBL" id="CAF4108156.1"/>
    </source>
</evidence>
<accession>A0A819VFQ7</accession>
<dbReference type="PROSITE" id="PS50168">
    <property type="entry name" value="DED"/>
    <property type="match status" value="1"/>
</dbReference>
<gene>
    <name evidence="2" type="ORF">IZO911_LOCUS40525</name>
    <name evidence="5" type="ORF">KXQ929_LOCUS34924</name>
    <name evidence="4" type="ORF">OKA104_LOCUS34667</name>
    <name evidence="3" type="ORF">VCS650_LOCUS41184</name>
</gene>
<reference evidence="5" key="1">
    <citation type="submission" date="2021-02" db="EMBL/GenBank/DDBJ databases">
        <authorList>
            <person name="Nowell W R."/>
        </authorList>
    </citation>
    <scope>NUCLEOTIDE SEQUENCE</scope>
</reference>
<dbReference type="Proteomes" id="UP000663860">
    <property type="component" value="Unassembled WGS sequence"/>
</dbReference>
<evidence type="ECO:0000313" key="4">
    <source>
        <dbReference type="EMBL" id="CAF4082825.1"/>
    </source>
</evidence>
<dbReference type="GO" id="GO:0042981">
    <property type="term" value="P:regulation of apoptotic process"/>
    <property type="evidence" value="ECO:0007669"/>
    <property type="project" value="InterPro"/>
</dbReference>
<evidence type="ECO:0000313" key="6">
    <source>
        <dbReference type="Proteomes" id="UP000663868"/>
    </source>
</evidence>
<dbReference type="Proteomes" id="UP000663868">
    <property type="component" value="Unassembled WGS sequence"/>
</dbReference>
<dbReference type="InterPro" id="IPR011029">
    <property type="entry name" value="DEATH-like_dom_sf"/>
</dbReference>
<evidence type="ECO:0000313" key="3">
    <source>
        <dbReference type="EMBL" id="CAF1481368.1"/>
    </source>
</evidence>
<comment type="caution">
    <text evidence="5">The sequence shown here is derived from an EMBL/GenBank/DDBJ whole genome shotgun (WGS) entry which is preliminary data.</text>
</comment>
<dbReference type="Proteomes" id="UP000663881">
    <property type="component" value="Unassembled WGS sequence"/>
</dbReference>
<sequence length="122" mass="14364">MDCHHLRALILKIQDYLSDDDRKRLHFFFGNDIPRRIRDDPSLGGTLNLMESLFDQDKISEQDFTFLIHAFDEINCLNAVHILREHMRRMQTNGQHQSTQTLATILLQDPDETDKYAHQKGE</sequence>
<organism evidence="5 6">
    <name type="scientific">Adineta steineri</name>
    <dbReference type="NCBI Taxonomy" id="433720"/>
    <lineage>
        <taxon>Eukaryota</taxon>
        <taxon>Metazoa</taxon>
        <taxon>Spiralia</taxon>
        <taxon>Gnathifera</taxon>
        <taxon>Rotifera</taxon>
        <taxon>Eurotatoria</taxon>
        <taxon>Bdelloidea</taxon>
        <taxon>Adinetida</taxon>
        <taxon>Adinetidae</taxon>
        <taxon>Adineta</taxon>
    </lineage>
</organism>
<evidence type="ECO:0000259" key="1">
    <source>
        <dbReference type="PROSITE" id="PS50168"/>
    </source>
</evidence>
<dbReference type="SUPFAM" id="SSF47986">
    <property type="entry name" value="DEATH domain"/>
    <property type="match status" value="1"/>
</dbReference>
<feature type="domain" description="DED" evidence="1">
    <location>
        <begin position="5"/>
        <end position="85"/>
    </location>
</feature>
<dbReference type="InterPro" id="IPR001875">
    <property type="entry name" value="DED_dom"/>
</dbReference>
<dbReference type="EMBL" id="CAJOBB010004911">
    <property type="protein sequence ID" value="CAF4108156.1"/>
    <property type="molecule type" value="Genomic_DNA"/>
</dbReference>
<dbReference type="Gene3D" id="1.10.533.10">
    <property type="entry name" value="Death Domain, Fas"/>
    <property type="match status" value="1"/>
</dbReference>
<dbReference type="EMBL" id="CAJNOE010001384">
    <property type="protein sequence ID" value="CAF1418475.1"/>
    <property type="molecule type" value="Genomic_DNA"/>
</dbReference>